<sequence length="221" mass="26070">MKQTIREELKRLLPNTGIDSIFGDFSMRFELGGEGNSDSSKRIEQATERGIEIYNQLIGENEIIIVVEEWEDSWIKIEEEKVKENYLHKLLKNYDLKRIKGPFEQTYYEEDSNGKKVERIFEDKLECDLSIGKIILPLNEVKEIIRGIASLEMGGENFITQKVYFFCPKNNTGFNIYDDRGCDIWSKSIKELKHIYENLNSWILDYNRKEINEMFKNEKTA</sequence>
<evidence type="ECO:0000259" key="1">
    <source>
        <dbReference type="Pfam" id="PF13021"/>
    </source>
</evidence>
<gene>
    <name evidence="2" type="ORF">QVZ41_14115</name>
</gene>
<reference evidence="2" key="1">
    <citation type="submission" date="2023-07" db="EMBL/GenBank/DDBJ databases">
        <title>Wenyingzhuangia sp. chi5 genome sequencing and assembly.</title>
        <authorList>
            <person name="Park S."/>
        </authorList>
    </citation>
    <scope>NUCLEOTIDE SEQUENCE</scope>
    <source>
        <strain evidence="2">Chi5</strain>
    </source>
</reference>
<dbReference type="RefSeq" id="WP_302885290.1">
    <property type="nucleotide sequence ID" value="NZ_JAUMIT010000015.1"/>
</dbReference>
<dbReference type="EMBL" id="JAUMIT010000015">
    <property type="protein sequence ID" value="MDO3695983.1"/>
    <property type="molecule type" value="Genomic_DNA"/>
</dbReference>
<comment type="caution">
    <text evidence="2">The sequence shown here is derived from an EMBL/GenBank/DDBJ whole genome shotgun (WGS) entry which is preliminary data.</text>
</comment>
<keyword evidence="3" id="KW-1185">Reference proteome</keyword>
<feature type="domain" description="DUF3885" evidence="1">
    <location>
        <begin position="24"/>
        <end position="207"/>
    </location>
</feature>
<proteinExistence type="predicted"/>
<organism evidence="2 3">
    <name type="scientific">Wenyingzhuangia gilva</name>
    <dbReference type="NCBI Taxonomy" id="3057677"/>
    <lineage>
        <taxon>Bacteria</taxon>
        <taxon>Pseudomonadati</taxon>
        <taxon>Bacteroidota</taxon>
        <taxon>Flavobacteriia</taxon>
        <taxon>Flavobacteriales</taxon>
        <taxon>Flavobacteriaceae</taxon>
        <taxon>Wenyingzhuangia</taxon>
    </lineage>
</organism>
<protein>
    <submittedName>
        <fullName evidence="2">DUF3885 domain-containing protein</fullName>
    </submittedName>
</protein>
<name>A0ABT8VVH8_9FLAO</name>
<dbReference type="Proteomes" id="UP001168642">
    <property type="component" value="Unassembled WGS sequence"/>
</dbReference>
<dbReference type="Pfam" id="PF13021">
    <property type="entry name" value="DUF3885"/>
    <property type="match status" value="1"/>
</dbReference>
<evidence type="ECO:0000313" key="3">
    <source>
        <dbReference type="Proteomes" id="UP001168642"/>
    </source>
</evidence>
<evidence type="ECO:0000313" key="2">
    <source>
        <dbReference type="EMBL" id="MDO3695983.1"/>
    </source>
</evidence>
<accession>A0ABT8VVH8</accession>
<dbReference type="InterPro" id="IPR024976">
    <property type="entry name" value="DUF3885"/>
</dbReference>